<comment type="caution">
    <text evidence="2">The sequence shown here is derived from an EMBL/GenBank/DDBJ whole genome shotgun (WGS) entry which is preliminary data.</text>
</comment>
<accession>A0ABP8RDX2</accession>
<evidence type="ECO:0000313" key="2">
    <source>
        <dbReference type="EMBL" id="GAA4535663.1"/>
    </source>
</evidence>
<feature type="compositionally biased region" description="Basic residues" evidence="1">
    <location>
        <begin position="65"/>
        <end position="74"/>
    </location>
</feature>
<evidence type="ECO:0008006" key="4">
    <source>
        <dbReference type="Google" id="ProtNLM"/>
    </source>
</evidence>
<dbReference type="EMBL" id="BAABGF010000011">
    <property type="protein sequence ID" value="GAA4535663.1"/>
    <property type="molecule type" value="Genomic_DNA"/>
</dbReference>
<organism evidence="2 3">
    <name type="scientific">Mycobacterium paraffinicum</name>
    <dbReference type="NCBI Taxonomy" id="53378"/>
    <lineage>
        <taxon>Bacteria</taxon>
        <taxon>Bacillati</taxon>
        <taxon>Actinomycetota</taxon>
        <taxon>Actinomycetes</taxon>
        <taxon>Mycobacteriales</taxon>
        <taxon>Mycobacteriaceae</taxon>
        <taxon>Mycobacterium</taxon>
    </lineage>
</organism>
<proteinExistence type="predicted"/>
<protein>
    <recommendedName>
        <fullName evidence="4">DUF222 domain-containing protein</fullName>
    </recommendedName>
</protein>
<feature type="compositionally biased region" description="Basic and acidic residues" evidence="1">
    <location>
        <begin position="75"/>
        <end position="106"/>
    </location>
</feature>
<reference evidence="3" key="1">
    <citation type="journal article" date="2019" name="Int. J. Syst. Evol. Microbiol.">
        <title>The Global Catalogue of Microorganisms (GCM) 10K type strain sequencing project: providing services to taxonomists for standard genome sequencing and annotation.</title>
        <authorList>
            <consortium name="The Broad Institute Genomics Platform"/>
            <consortium name="The Broad Institute Genome Sequencing Center for Infectious Disease"/>
            <person name="Wu L."/>
            <person name="Ma J."/>
        </authorList>
    </citation>
    <scope>NUCLEOTIDE SEQUENCE [LARGE SCALE GENOMIC DNA]</scope>
    <source>
        <strain evidence="3">JCM 17782</strain>
    </source>
</reference>
<name>A0ABP8RDX2_9MYCO</name>
<dbReference type="Proteomes" id="UP001501417">
    <property type="component" value="Unassembled WGS sequence"/>
</dbReference>
<dbReference type="RefSeq" id="WP_258571425.1">
    <property type="nucleotide sequence ID" value="NZ_BAABGF010000011.1"/>
</dbReference>
<feature type="region of interest" description="Disordered" evidence="1">
    <location>
        <begin position="53"/>
        <end position="112"/>
    </location>
</feature>
<keyword evidence="3" id="KW-1185">Reference proteome</keyword>
<gene>
    <name evidence="2" type="ORF">GCM10023161_09470</name>
</gene>
<evidence type="ECO:0000256" key="1">
    <source>
        <dbReference type="SAM" id="MobiDB-lite"/>
    </source>
</evidence>
<sequence length="361" mass="39475">MPGPELSEAIDRVWDQMPGPRVRIDLPEPDAVESALHRAFMHLVDIDMQRNDARERPQSPDLSTHHHSADHRGHHQMDHDAMNHGEHGDIDHAMHHETGHHDEHGKHQGMSHDAMEHGQMEHDEHQHMDHGDMDMAPAGIALAVGGDDRDGLEMDMLHVRLGPVLCYWPAGLVLRCSLQGDVLTEAEAWVVDSDGDHGSPVPDGRHGAAARQCDHLVDVLALAGWGRAAGIARTARDALVNEPDHDHAGSLLAILHGKLRRSRVLRWSLRDIASLTAEDCDLLGLSTALAGDCYDRLLARVEMAREMMSNTLEPNAFHVNSTRIVDTLPHLVGGLDLATARLVVASLGVDTAPGRTGARHG</sequence>
<evidence type="ECO:0000313" key="3">
    <source>
        <dbReference type="Proteomes" id="UP001501417"/>
    </source>
</evidence>